<evidence type="ECO:0000256" key="1">
    <source>
        <dbReference type="ARBA" id="ARBA00010075"/>
    </source>
</evidence>
<evidence type="ECO:0000256" key="4">
    <source>
        <dbReference type="ARBA" id="ARBA00023172"/>
    </source>
</evidence>
<keyword evidence="4" id="KW-0233">DNA recombination</keyword>
<evidence type="ECO:0000259" key="6">
    <source>
        <dbReference type="Pfam" id="PF01609"/>
    </source>
</evidence>
<protein>
    <recommendedName>
        <fullName evidence="6">Transposase IS4-like domain-containing protein</fullName>
    </recommendedName>
</protein>
<feature type="domain" description="Transposase IS4-like" evidence="6">
    <location>
        <begin position="117"/>
        <end position="357"/>
    </location>
</feature>
<keyword evidence="3" id="KW-0238">DNA-binding</keyword>
<keyword evidence="8" id="KW-1185">Reference proteome</keyword>
<evidence type="ECO:0000256" key="2">
    <source>
        <dbReference type="ARBA" id="ARBA00022578"/>
    </source>
</evidence>
<keyword evidence="2" id="KW-0815">Transposition</keyword>
<evidence type="ECO:0000256" key="5">
    <source>
        <dbReference type="SAM" id="MobiDB-lite"/>
    </source>
</evidence>
<dbReference type="GO" id="GO:0004803">
    <property type="term" value="F:transposase activity"/>
    <property type="evidence" value="ECO:0007669"/>
    <property type="project" value="InterPro"/>
</dbReference>
<feature type="compositionally biased region" description="Basic residues" evidence="5">
    <location>
        <begin position="273"/>
        <end position="289"/>
    </location>
</feature>
<dbReference type="InterPro" id="IPR002559">
    <property type="entry name" value="Transposase_11"/>
</dbReference>
<dbReference type="GO" id="GO:0003677">
    <property type="term" value="F:DNA binding"/>
    <property type="evidence" value="ECO:0007669"/>
    <property type="project" value="UniProtKB-KW"/>
</dbReference>
<gene>
    <name evidence="7" type="ORF">BSZ32_12375</name>
</gene>
<dbReference type="GO" id="GO:0006313">
    <property type="term" value="P:DNA transposition"/>
    <property type="evidence" value="ECO:0007669"/>
    <property type="project" value="InterPro"/>
</dbReference>
<dbReference type="InterPro" id="IPR047952">
    <property type="entry name" value="Transpos_IS4"/>
</dbReference>
<dbReference type="SUPFAM" id="SSF53098">
    <property type="entry name" value="Ribonuclease H-like"/>
    <property type="match status" value="1"/>
</dbReference>
<organism evidence="7 8">
    <name type="scientific">Rubritalea profundi</name>
    <dbReference type="NCBI Taxonomy" id="1658618"/>
    <lineage>
        <taxon>Bacteria</taxon>
        <taxon>Pseudomonadati</taxon>
        <taxon>Verrucomicrobiota</taxon>
        <taxon>Verrucomicrobiia</taxon>
        <taxon>Verrucomicrobiales</taxon>
        <taxon>Rubritaleaceae</taxon>
        <taxon>Rubritalea</taxon>
    </lineage>
</organism>
<dbReference type="PANTHER" id="PTHR33258">
    <property type="entry name" value="TRANSPOSASE INSL FOR INSERTION SEQUENCE ELEMENT IS186A-RELATED"/>
    <property type="match status" value="1"/>
</dbReference>
<feature type="region of interest" description="Disordered" evidence="5">
    <location>
        <begin position="271"/>
        <end position="290"/>
    </location>
</feature>
<comment type="caution">
    <text evidence="7">The sequence shown here is derived from an EMBL/GenBank/DDBJ whole genome shotgun (WGS) entry which is preliminary data.</text>
</comment>
<sequence length="436" mass="49896">MLGMSKFKKRDGGNVVIEHYLGDLESIAKSVGFIERESEHFSAEGFLRSLFRSLEDGKASLRKLASRMATINNNSLSKQALWKRIKKDSCPDFLQAVLDKVNGQQTPENLSPRNSKCKRLIVQDSTQIRSHKKNHKHYAGTSNKSTRISCAKIDLTMNFLTNDILLIQESNGKEQDRTLGRNLLPLLEKGDMKIRDLGYSALESFKYAEGIEALWMSRLHGQIKVWIEDGNTLESLLSTTLKSTLDIHVRITAHGHTCRLVAVRCSKETVDRRRAKRKEKGDTKRRKRRSNGDLREQWSLYITNIPEEQLSTHEVISFYEQRWAIEITFRALKGASNMQKAMRSPTNKNHLQLILKAAQILALLTSKVQAVVAAHHSIERCKLSIEKFMDWMLSCLSQLDSMNIAYPYRLRELSHEVRIKGKTLAQRRIGHLKCLG</sequence>
<dbReference type="InterPro" id="IPR012337">
    <property type="entry name" value="RNaseH-like_sf"/>
</dbReference>
<proteinExistence type="inferred from homology"/>
<accession>A0A2S7U2K3</accession>
<dbReference type="PANTHER" id="PTHR33258:SF1">
    <property type="entry name" value="TRANSPOSASE INSL FOR INSERTION SEQUENCE ELEMENT IS186A-RELATED"/>
    <property type="match status" value="1"/>
</dbReference>
<reference evidence="7 8" key="1">
    <citation type="submission" date="2016-12" db="EMBL/GenBank/DDBJ databases">
        <title>Study of bacterial adaptation to deep sea.</title>
        <authorList>
            <person name="Song J."/>
            <person name="Yoshizawa S."/>
            <person name="Kogure K."/>
        </authorList>
    </citation>
    <scope>NUCLEOTIDE SEQUENCE [LARGE SCALE GENOMIC DNA]</scope>
    <source>
        <strain evidence="7 8">SAORIC-165</strain>
    </source>
</reference>
<evidence type="ECO:0000313" key="7">
    <source>
        <dbReference type="EMBL" id="PQJ29209.1"/>
    </source>
</evidence>
<dbReference type="OrthoDB" id="157819at2"/>
<evidence type="ECO:0000256" key="3">
    <source>
        <dbReference type="ARBA" id="ARBA00023125"/>
    </source>
</evidence>
<evidence type="ECO:0000313" key="8">
    <source>
        <dbReference type="Proteomes" id="UP000239907"/>
    </source>
</evidence>
<comment type="similarity">
    <text evidence="1">Belongs to the transposase 11 family.</text>
</comment>
<dbReference type="Proteomes" id="UP000239907">
    <property type="component" value="Unassembled WGS sequence"/>
</dbReference>
<dbReference type="AlphaFoldDB" id="A0A2S7U2K3"/>
<name>A0A2S7U2K3_9BACT</name>
<dbReference type="EMBL" id="MQWA01000001">
    <property type="protein sequence ID" value="PQJ29209.1"/>
    <property type="molecule type" value="Genomic_DNA"/>
</dbReference>
<dbReference type="NCBIfam" id="NF033592">
    <property type="entry name" value="transpos_IS4_1"/>
    <property type="match status" value="1"/>
</dbReference>
<dbReference type="Pfam" id="PF01609">
    <property type="entry name" value="DDE_Tnp_1"/>
    <property type="match status" value="1"/>
</dbReference>